<protein>
    <recommendedName>
        <fullName evidence="3">ATP-binding protein</fullName>
    </recommendedName>
</protein>
<dbReference type="RefSeq" id="WP_115147676.1">
    <property type="nucleotide sequence ID" value="NZ_QRAV01000014.1"/>
</dbReference>
<evidence type="ECO:0000313" key="1">
    <source>
        <dbReference type="EMBL" id="RDL16217.1"/>
    </source>
</evidence>
<dbReference type="EMBL" id="QRAV01000014">
    <property type="protein sequence ID" value="RDL16217.1"/>
    <property type="molecule type" value="Genomic_DNA"/>
</dbReference>
<evidence type="ECO:0008006" key="3">
    <source>
        <dbReference type="Google" id="ProtNLM"/>
    </source>
</evidence>
<organism evidence="1 2">
    <name type="scientific">Pseudomonas jessenii</name>
    <dbReference type="NCBI Taxonomy" id="77298"/>
    <lineage>
        <taxon>Bacteria</taxon>
        <taxon>Pseudomonadati</taxon>
        <taxon>Pseudomonadota</taxon>
        <taxon>Gammaproteobacteria</taxon>
        <taxon>Pseudomonadales</taxon>
        <taxon>Pseudomonadaceae</taxon>
        <taxon>Pseudomonas</taxon>
    </lineage>
</organism>
<gene>
    <name evidence="1" type="ORF">DEU51_11474</name>
</gene>
<accession>A0A370S8Z2</accession>
<proteinExistence type="predicted"/>
<name>A0A370S8Z2_PSEJE</name>
<dbReference type="AlphaFoldDB" id="A0A370S8Z2"/>
<dbReference type="Proteomes" id="UP000255365">
    <property type="component" value="Unassembled WGS sequence"/>
</dbReference>
<sequence>MQISRKLNLYEIEDLYHSLGTDPNLRLPINMSHGGGLGVDASLAQFIITWARAYEKTVLHLYAPAGDDAFTHITQLAQSAAGFFALIMCSEVHAQDHQLIDRREALLAIRPLVDAMFAGDLRNTSNARGARPTAINLFCVNNAKREFIKPFYFGHIEPKVQPKSWFSTLVETASKLMNARSDQGALLRSGLPALGSVLWELISNADQHAVTDVDGSKYKKALRGTSIKFNRMSHKDALDYSANEPELARFILRHFLKAEVLGFLEISVIDSGPGLARRWLTAKEGRPVESLEALSLEAELEATLDCFRKHVTSKPQSPTSGMGLHNAVQALNKLKAFVRVRTGRLSLHQAFQGSDEIMEFDPSIRYGGRVLAAVEGTVFTICIPVN</sequence>
<dbReference type="SUPFAM" id="SSF55874">
    <property type="entry name" value="ATPase domain of HSP90 chaperone/DNA topoisomerase II/histidine kinase"/>
    <property type="match status" value="1"/>
</dbReference>
<dbReference type="InterPro" id="IPR036890">
    <property type="entry name" value="HATPase_C_sf"/>
</dbReference>
<evidence type="ECO:0000313" key="2">
    <source>
        <dbReference type="Proteomes" id="UP000255365"/>
    </source>
</evidence>
<reference evidence="1 2" key="1">
    <citation type="submission" date="2018-07" db="EMBL/GenBank/DDBJ databases">
        <title>Genome sequencing of rice bacterial endophytes.</title>
        <authorList>
            <person name="Venturi V."/>
        </authorList>
    </citation>
    <scope>NUCLEOTIDE SEQUENCE [LARGE SCALE GENOMIC DNA]</scope>
    <source>
        <strain evidence="1 2">E2333</strain>
    </source>
</reference>
<comment type="caution">
    <text evidence="1">The sequence shown here is derived from an EMBL/GenBank/DDBJ whole genome shotgun (WGS) entry which is preliminary data.</text>
</comment>